<feature type="domain" description="Endonuclease NucS C-terminal" evidence="1">
    <location>
        <begin position="23"/>
        <end position="93"/>
    </location>
</feature>
<name>A0A445MV60_9BACT</name>
<evidence type="ECO:0000313" key="3">
    <source>
        <dbReference type="EMBL" id="SPD73397.1"/>
    </source>
</evidence>
<protein>
    <submittedName>
        <fullName evidence="3">Uncharacterized protein</fullName>
    </submittedName>
</protein>
<sequence>MSLFKILDDFDLEKVDRKEFSNEKALQNLVEKNLLYLMGIKLIASEYPVPNGRIDTLGIDEDGVPVIIEYKFKKDLSAIVQGLFYLNWVMQNRKPFESIVKDKLGKEVTVNWSVQPRLLIVAQDFDIKETSAIDLMLPNVELIKYALYEGFFDIESVNIVKTKPSSKIYTEPAVSEQPVNLDQLLKKTSKELSEVFLSLRDRILAISDAVWEKVGPYYCDYRTSSTFASVNIQKSKLKIYIKMGPRKIDDPKNMTKPIPTTYGFGFLNTQFEISKVEDLDYSIQLIMQAYNYLSS</sequence>
<dbReference type="GO" id="GO:0004519">
    <property type="term" value="F:endonuclease activity"/>
    <property type="evidence" value="ECO:0007669"/>
    <property type="project" value="InterPro"/>
</dbReference>
<dbReference type="Pfam" id="PF18899">
    <property type="entry name" value="DUF5655"/>
    <property type="match status" value="1"/>
</dbReference>
<dbReference type="Gene3D" id="3.40.1350.10">
    <property type="match status" value="1"/>
</dbReference>
<gene>
    <name evidence="3" type="ORF">PITCH_A1840003</name>
</gene>
<dbReference type="Pfam" id="PF01939">
    <property type="entry name" value="NucS_C"/>
    <property type="match status" value="1"/>
</dbReference>
<feature type="domain" description="DUF5655" evidence="2">
    <location>
        <begin position="183"/>
        <end position="291"/>
    </location>
</feature>
<dbReference type="InterPro" id="IPR043714">
    <property type="entry name" value="DUF5655"/>
</dbReference>
<evidence type="ECO:0000259" key="2">
    <source>
        <dbReference type="Pfam" id="PF18899"/>
    </source>
</evidence>
<dbReference type="AlphaFoldDB" id="A0A445MV60"/>
<proteinExistence type="predicted"/>
<dbReference type="EMBL" id="OJIN01000095">
    <property type="protein sequence ID" value="SPD73397.1"/>
    <property type="molecule type" value="Genomic_DNA"/>
</dbReference>
<reference evidence="3" key="1">
    <citation type="submission" date="2018-01" db="EMBL/GenBank/DDBJ databases">
        <authorList>
            <person name="Regsiter A."/>
            <person name="William W."/>
        </authorList>
    </citation>
    <scope>NUCLEOTIDE SEQUENCE</scope>
    <source>
        <strain evidence="3">TRIP AH-1</strain>
    </source>
</reference>
<dbReference type="GO" id="GO:0003676">
    <property type="term" value="F:nucleic acid binding"/>
    <property type="evidence" value="ECO:0007669"/>
    <property type="project" value="InterPro"/>
</dbReference>
<dbReference type="InterPro" id="IPR048301">
    <property type="entry name" value="NucS_C"/>
</dbReference>
<organism evidence="3">
    <name type="scientific">uncultured Desulfobacterium sp</name>
    <dbReference type="NCBI Taxonomy" id="201089"/>
    <lineage>
        <taxon>Bacteria</taxon>
        <taxon>Pseudomonadati</taxon>
        <taxon>Thermodesulfobacteriota</taxon>
        <taxon>Desulfobacteria</taxon>
        <taxon>Desulfobacterales</taxon>
        <taxon>Desulfobacteriaceae</taxon>
        <taxon>Desulfobacterium</taxon>
        <taxon>environmental samples</taxon>
    </lineage>
</organism>
<dbReference type="InterPro" id="IPR011856">
    <property type="entry name" value="tRNA_endonuc-like_dom_sf"/>
</dbReference>
<evidence type="ECO:0000259" key="1">
    <source>
        <dbReference type="Pfam" id="PF01939"/>
    </source>
</evidence>
<accession>A0A445MV60</accession>